<evidence type="ECO:0000259" key="12">
    <source>
        <dbReference type="Pfam" id="PF02770"/>
    </source>
</evidence>
<feature type="domain" description="Acyl-CoA oxidase C-terminal" evidence="11">
    <location>
        <begin position="505"/>
        <end position="642"/>
    </location>
</feature>
<evidence type="ECO:0000259" key="14">
    <source>
        <dbReference type="Pfam" id="PF22924"/>
    </source>
</evidence>
<evidence type="ECO:0000256" key="9">
    <source>
        <dbReference type="ARBA" id="ARBA00023098"/>
    </source>
</evidence>
<proteinExistence type="inferred from homology"/>
<dbReference type="GO" id="GO:0055088">
    <property type="term" value="P:lipid homeostasis"/>
    <property type="evidence" value="ECO:0007669"/>
    <property type="project" value="TreeGrafter"/>
</dbReference>
<evidence type="ECO:0000256" key="8">
    <source>
        <dbReference type="ARBA" id="ARBA00023002"/>
    </source>
</evidence>
<dbReference type="PANTHER" id="PTHR10909:SF382">
    <property type="entry name" value="ACYL-COENZYME A OXIDASE"/>
    <property type="match status" value="1"/>
</dbReference>
<dbReference type="Pfam" id="PF22924">
    <property type="entry name" value="ACOX_C_alpha1"/>
    <property type="match status" value="1"/>
</dbReference>
<dbReference type="InterPro" id="IPR012258">
    <property type="entry name" value="Acyl-CoA_oxidase"/>
</dbReference>
<reference evidence="15 16" key="1">
    <citation type="submission" date="2018-03" db="EMBL/GenBank/DDBJ databases">
        <title>Aquarubrobacter algicola gen. nov., sp. nov., a novel actinobacterium isolated from shallow eutrophic lake during the end of cyanobacterial harmful algal blooms.</title>
        <authorList>
            <person name="Chun S.J."/>
        </authorList>
    </citation>
    <scope>NUCLEOTIDE SEQUENCE [LARGE SCALE GENOMIC DNA]</scope>
    <source>
        <strain evidence="15 16">Seoho-28</strain>
    </source>
</reference>
<organism evidence="15 16">
    <name type="scientific">Paraconexibacter algicola</name>
    <dbReference type="NCBI Taxonomy" id="2133960"/>
    <lineage>
        <taxon>Bacteria</taxon>
        <taxon>Bacillati</taxon>
        <taxon>Actinomycetota</taxon>
        <taxon>Thermoleophilia</taxon>
        <taxon>Solirubrobacterales</taxon>
        <taxon>Paraconexibacteraceae</taxon>
        <taxon>Paraconexibacter</taxon>
    </lineage>
</organism>
<dbReference type="RefSeq" id="WP_107567494.1">
    <property type="nucleotide sequence ID" value="NZ_PYYB01000001.1"/>
</dbReference>
<comment type="cofactor">
    <cofactor evidence="1">
        <name>FAD</name>
        <dbReference type="ChEBI" id="CHEBI:57692"/>
    </cofactor>
</comment>
<dbReference type="Pfam" id="PF01756">
    <property type="entry name" value="ACOX"/>
    <property type="match status" value="1"/>
</dbReference>
<evidence type="ECO:0000256" key="4">
    <source>
        <dbReference type="ARBA" id="ARBA00012870"/>
    </source>
</evidence>
<dbReference type="Pfam" id="PF02771">
    <property type="entry name" value="Acyl-CoA_dh_N"/>
    <property type="match status" value="1"/>
</dbReference>
<dbReference type="FunFam" id="1.20.140.10:FF:000010">
    <property type="entry name" value="Acyl-coenzyme A oxidase"/>
    <property type="match status" value="1"/>
</dbReference>
<gene>
    <name evidence="15" type="ORF">C7Y72_05055</name>
</gene>
<keyword evidence="5" id="KW-0285">Flavoprotein</keyword>
<dbReference type="FunFam" id="1.20.140.10:FF:000007">
    <property type="entry name" value="Acyl-coenzyme A oxidase"/>
    <property type="match status" value="1"/>
</dbReference>
<comment type="subcellular location">
    <subcellularLocation>
        <location evidence="2">Peroxisome</location>
    </subcellularLocation>
</comment>
<keyword evidence="16" id="KW-1185">Reference proteome</keyword>
<dbReference type="FunFam" id="2.40.110.10:FF:000005">
    <property type="entry name" value="Acyl-coenzyme A oxidase"/>
    <property type="match status" value="1"/>
</dbReference>
<dbReference type="InterPro" id="IPR002655">
    <property type="entry name" value="Acyl-CoA_oxidase_C"/>
</dbReference>
<dbReference type="InterPro" id="IPR036250">
    <property type="entry name" value="AcylCo_DH-like_C"/>
</dbReference>
<evidence type="ECO:0000259" key="11">
    <source>
        <dbReference type="Pfam" id="PF01756"/>
    </source>
</evidence>
<dbReference type="InterPro" id="IPR013786">
    <property type="entry name" value="AcylCoA_DH/ox_N"/>
</dbReference>
<keyword evidence="6" id="KW-0274">FAD</keyword>
<feature type="domain" description="Acyl-CoA oxidase C-alpha1" evidence="14">
    <location>
        <begin position="285"/>
        <end position="444"/>
    </location>
</feature>
<dbReference type="Pfam" id="PF02770">
    <property type="entry name" value="Acyl-CoA_dh_M"/>
    <property type="match status" value="1"/>
</dbReference>
<name>A0A2T4UIJ8_9ACTN</name>
<sequence length="644" mass="71027">MASTSYRPAAISLDADALRRYLDGPYREVRELTRRILSQPEHAPVQGLPTDEYRELVLERMRMLAAEGQTGMGFPVEYGGGGDVGASIAAFETLAHGDLSLLVKCGVQFGLWGGALLHLGTKRHHDLYLEQTIRADLPGCFAMTEIGHGSDVQSLGTTATYDPKTDEFVINTPDRAATKHYIGNAAVHGRIAAVFAQLIVGTEKPGVHAFIVPLRDADGTPLPGVTIEDCGEKIGLNGVDNGMLSFDHVRIPREALLNRYADVTPEGVYESDIENPNRRFFTMIGTLIQGRVCVGGAAGNAAKNALTIAVRHGLKRRQFGPPGGESETLLLDYRTHQRRLLPLLAKSYALHFAQEEVAAKLHVAFSGGEFSERDQRELESYAAGLKAITTWHATETIQQSREACGGFGYLAENRFAALKADTDVFTTFEGDNWILYQLVAKGLLTDYKDQFASMDQPALVRFVAGQVVETVVEKSLARQLIGALVDVLPASDDERELRDRGYQGELLRWREEHILASVARRLKSGIDNGFDPFRVFNFCQDHVIHTARAHVERKVFDAFVAGIDRCEDPQLKEALGQLCDLYALSTIEADRGWYLEHGRLTTQRSKRITTEVNLLCMDVREQARELVDAFGIPDEVLAAPIALP</sequence>
<dbReference type="SUPFAM" id="SSF56645">
    <property type="entry name" value="Acyl-CoA dehydrogenase NM domain-like"/>
    <property type="match status" value="1"/>
</dbReference>
<evidence type="ECO:0000256" key="5">
    <source>
        <dbReference type="ARBA" id="ARBA00022630"/>
    </source>
</evidence>
<dbReference type="OrthoDB" id="1144545at2"/>
<dbReference type="GO" id="GO:0003997">
    <property type="term" value="F:acyl-CoA oxidase activity"/>
    <property type="evidence" value="ECO:0007669"/>
    <property type="project" value="UniProtKB-EC"/>
</dbReference>
<feature type="domain" description="Acyl-CoA oxidase/dehydrogenase middle" evidence="12">
    <location>
        <begin position="140"/>
        <end position="249"/>
    </location>
</feature>
<accession>A0A2T4UIJ8</accession>
<dbReference type="InterPro" id="IPR046373">
    <property type="entry name" value="Acyl-CoA_Oxase/DH_mid-dom_sf"/>
</dbReference>
<evidence type="ECO:0000256" key="1">
    <source>
        <dbReference type="ARBA" id="ARBA00001974"/>
    </source>
</evidence>
<keyword evidence="8" id="KW-0560">Oxidoreductase</keyword>
<dbReference type="EMBL" id="PYYB01000001">
    <property type="protein sequence ID" value="PTL59058.1"/>
    <property type="molecule type" value="Genomic_DNA"/>
</dbReference>
<dbReference type="Gene3D" id="2.40.110.10">
    <property type="entry name" value="Butyryl-CoA Dehydrogenase, subunit A, domain 2"/>
    <property type="match status" value="1"/>
</dbReference>
<dbReference type="InterPro" id="IPR055060">
    <property type="entry name" value="ACOX_C_alpha1"/>
</dbReference>
<keyword evidence="7" id="KW-0276">Fatty acid metabolism</keyword>
<dbReference type="InterPro" id="IPR009100">
    <property type="entry name" value="AcylCoA_DH/oxidase_NM_dom_sf"/>
</dbReference>
<evidence type="ECO:0000313" key="16">
    <source>
        <dbReference type="Proteomes" id="UP000240739"/>
    </source>
</evidence>
<dbReference type="EC" id="1.3.3.6" evidence="4"/>
<dbReference type="GO" id="GO:0005504">
    <property type="term" value="F:fatty acid binding"/>
    <property type="evidence" value="ECO:0007669"/>
    <property type="project" value="TreeGrafter"/>
</dbReference>
<dbReference type="InterPro" id="IPR037069">
    <property type="entry name" value="AcylCoA_DH/ox_N_sf"/>
</dbReference>
<keyword evidence="9" id="KW-0443">Lipid metabolism</keyword>
<dbReference type="GO" id="GO:0033540">
    <property type="term" value="P:fatty acid beta-oxidation using acyl-CoA oxidase"/>
    <property type="evidence" value="ECO:0007669"/>
    <property type="project" value="TreeGrafter"/>
</dbReference>
<evidence type="ECO:0000259" key="13">
    <source>
        <dbReference type="Pfam" id="PF02771"/>
    </source>
</evidence>
<dbReference type="InterPro" id="IPR006091">
    <property type="entry name" value="Acyl-CoA_Oxase/DH_mid-dom"/>
</dbReference>
<evidence type="ECO:0000256" key="2">
    <source>
        <dbReference type="ARBA" id="ARBA00004275"/>
    </source>
</evidence>
<dbReference type="Gene3D" id="1.10.540.10">
    <property type="entry name" value="Acyl-CoA dehydrogenase/oxidase, N-terminal domain"/>
    <property type="match status" value="1"/>
</dbReference>
<dbReference type="GO" id="GO:0071949">
    <property type="term" value="F:FAD binding"/>
    <property type="evidence" value="ECO:0007669"/>
    <property type="project" value="InterPro"/>
</dbReference>
<dbReference type="PANTHER" id="PTHR10909">
    <property type="entry name" value="ELECTRON TRANSPORT OXIDOREDUCTASE"/>
    <property type="match status" value="1"/>
</dbReference>
<dbReference type="AlphaFoldDB" id="A0A2T4UIJ8"/>
<keyword evidence="10" id="KW-0576">Peroxisome</keyword>
<evidence type="ECO:0000313" key="15">
    <source>
        <dbReference type="EMBL" id="PTL59058.1"/>
    </source>
</evidence>
<evidence type="ECO:0000256" key="6">
    <source>
        <dbReference type="ARBA" id="ARBA00022827"/>
    </source>
</evidence>
<evidence type="ECO:0000256" key="3">
    <source>
        <dbReference type="ARBA" id="ARBA00006288"/>
    </source>
</evidence>
<comment type="similarity">
    <text evidence="3">Belongs to the acyl-CoA oxidase family.</text>
</comment>
<comment type="caution">
    <text evidence="15">The sequence shown here is derived from an EMBL/GenBank/DDBJ whole genome shotgun (WGS) entry which is preliminary data.</text>
</comment>
<dbReference type="PIRSF" id="PIRSF000168">
    <property type="entry name" value="Acyl-CoA_oxidase"/>
    <property type="match status" value="1"/>
</dbReference>
<dbReference type="Proteomes" id="UP000240739">
    <property type="component" value="Unassembled WGS sequence"/>
</dbReference>
<evidence type="ECO:0000256" key="7">
    <source>
        <dbReference type="ARBA" id="ARBA00022832"/>
    </source>
</evidence>
<dbReference type="Gene3D" id="1.20.140.10">
    <property type="entry name" value="Butyryl-CoA Dehydrogenase, subunit A, domain 3"/>
    <property type="match status" value="2"/>
</dbReference>
<dbReference type="SUPFAM" id="SSF47203">
    <property type="entry name" value="Acyl-CoA dehydrogenase C-terminal domain-like"/>
    <property type="match status" value="2"/>
</dbReference>
<protein>
    <recommendedName>
        <fullName evidence="4">acyl-CoA oxidase</fullName>
        <ecNumber evidence="4">1.3.3.6</ecNumber>
    </recommendedName>
</protein>
<feature type="domain" description="Acyl-CoA dehydrogenase/oxidase N-terminal" evidence="13">
    <location>
        <begin position="52"/>
        <end position="134"/>
    </location>
</feature>
<evidence type="ECO:0000256" key="10">
    <source>
        <dbReference type="ARBA" id="ARBA00023140"/>
    </source>
</evidence>